<dbReference type="EMBL" id="GBXM01063571">
    <property type="protein sequence ID" value="JAH45006.1"/>
    <property type="molecule type" value="Transcribed_RNA"/>
</dbReference>
<name>A0A0E9SUM7_ANGAN</name>
<reference evidence="1" key="2">
    <citation type="journal article" date="2015" name="Fish Shellfish Immunol.">
        <title>Early steps in the European eel (Anguilla anguilla)-Vibrio vulnificus interaction in the gills: Role of the RtxA13 toxin.</title>
        <authorList>
            <person name="Callol A."/>
            <person name="Pajuelo D."/>
            <person name="Ebbesson L."/>
            <person name="Teles M."/>
            <person name="MacKenzie S."/>
            <person name="Amaro C."/>
        </authorList>
    </citation>
    <scope>NUCLEOTIDE SEQUENCE</scope>
</reference>
<dbReference type="AlphaFoldDB" id="A0A0E9SUM7"/>
<reference evidence="1" key="1">
    <citation type="submission" date="2014-11" db="EMBL/GenBank/DDBJ databases">
        <authorList>
            <person name="Amaro Gonzalez C."/>
        </authorList>
    </citation>
    <scope>NUCLEOTIDE SEQUENCE</scope>
</reference>
<accession>A0A0E9SUM7</accession>
<evidence type="ECO:0000313" key="1">
    <source>
        <dbReference type="EMBL" id="JAH45006.1"/>
    </source>
</evidence>
<proteinExistence type="predicted"/>
<organism evidence="1">
    <name type="scientific">Anguilla anguilla</name>
    <name type="common">European freshwater eel</name>
    <name type="synonym">Muraena anguilla</name>
    <dbReference type="NCBI Taxonomy" id="7936"/>
    <lineage>
        <taxon>Eukaryota</taxon>
        <taxon>Metazoa</taxon>
        <taxon>Chordata</taxon>
        <taxon>Craniata</taxon>
        <taxon>Vertebrata</taxon>
        <taxon>Euteleostomi</taxon>
        <taxon>Actinopterygii</taxon>
        <taxon>Neopterygii</taxon>
        <taxon>Teleostei</taxon>
        <taxon>Anguilliformes</taxon>
        <taxon>Anguillidae</taxon>
        <taxon>Anguilla</taxon>
    </lineage>
</organism>
<sequence length="67" mass="7379">MALSSRSQSQGGGTFLPNPHCCCAPHTRHSNRGTGDLNNLIQTRHLLQFQWISLSPVRPRVAVCTSH</sequence>
<protein>
    <submittedName>
        <fullName evidence="1">Uncharacterized protein</fullName>
    </submittedName>
</protein>